<evidence type="ECO:0000259" key="1">
    <source>
        <dbReference type="Pfam" id="PF20790"/>
    </source>
</evidence>
<accession>A0A894KPI2</accession>
<feature type="domain" description="Reovirus VP3 protein Methyltransferase" evidence="2">
    <location>
        <begin position="443"/>
        <end position="664"/>
    </location>
</feature>
<dbReference type="InterPro" id="IPR048608">
    <property type="entry name" value="Reov_VP3_GTase"/>
</dbReference>
<evidence type="ECO:0000259" key="2">
    <source>
        <dbReference type="Pfam" id="PF20831"/>
    </source>
</evidence>
<dbReference type="Pfam" id="PF20790">
    <property type="entry name" value="Reov_VP3_GTase"/>
    <property type="match status" value="1"/>
</dbReference>
<evidence type="ECO:0000313" key="4">
    <source>
        <dbReference type="EMBL" id="QRW41792.1"/>
    </source>
</evidence>
<dbReference type="Pfam" id="PF20831">
    <property type="entry name" value="Reov_VP3_MTase1"/>
    <property type="match status" value="1"/>
</dbReference>
<reference evidence="4" key="1">
    <citation type="journal article" date="2020" name="bioRxiv">
        <title>Single mosquito metatranscriptomics identifies vectors, emerging pathogens and reservoirs in one assay.</title>
        <authorList>
            <person name="Batson J."/>
            <person name="Dudas G."/>
            <person name="Haas-Stapleton E."/>
            <person name="Kistler A.L."/>
            <person name="Li L.M."/>
            <person name="Logan P."/>
            <person name="Ratnasiri K."/>
            <person name="Retallack H."/>
        </authorList>
    </citation>
    <scope>NUCLEOTIDE SEQUENCE</scope>
    <source>
        <strain evidence="4">CMS001_035_ALCO</strain>
        <strain evidence="5">CMS001_049_ALCO</strain>
    </source>
</reference>
<feature type="domain" description="Reovirus VP3 protein Methyltransferase" evidence="3">
    <location>
        <begin position="849"/>
        <end position="1051"/>
    </location>
</feature>
<dbReference type="EMBL" id="MW434742">
    <property type="protein sequence ID" value="QRW41793.1"/>
    <property type="molecule type" value="Genomic_RNA"/>
</dbReference>
<dbReference type="InterPro" id="IPR048607">
    <property type="entry name" value="Reov_VP3_MTase1"/>
</dbReference>
<dbReference type="EMBL" id="MW434741">
    <property type="protein sequence ID" value="QRW41792.1"/>
    <property type="molecule type" value="Genomic_RNA"/>
</dbReference>
<proteinExistence type="predicted"/>
<name>A0A894KPI2_9VIRU</name>
<sequence>MTNQRAEEDPLVAEVPTLFRRLPLYRYEFIDRTHSLRFQGLFRYVQLTHDDIESELYRLQFKQEKATPEEVKIAVEQFIGNFNLPCEQETKTVFRYNWLIAVHARNNSYKDEISRAVLRNPRLLNYHPQERPFSEIFMQFKKNIVIDCYDGNIFNSARQYQIEFIRDNTIEGVKEALLNRKYSLTHVSWNLHKHIFIYETEQGFINKILDSILSDMTLYHQQKASKIDSRPRPSERMVTYCDVDHAKRLLAIAPFYLEHLYEVKPHRESLFTMLKTFADELYDDPTVEVSDDERLMYLYAYDHPWVALLLSEQYVNYSAEYWPYVVLLTATYQGFAISSRQRKPVLWTTAIETHFDKLDEEPATFMAIPTSNIPLMDSVNYYTNVDSMFKFVSYGPNISVPSIGSTSKAAAIQRYSRNDSHAQTYMNNLGFDMHSLYERGNSLITKILASEIRVSKYSLNHLILCMMVERGIISLSSVTLDTNFKRRARLNSSLVKMISNYIYAFERIHKTEAESGVYAINGFSVSFLGAETEPAMDVLKLFYGTYNLRVSGYGNRAIGLDKERVMFEDLGLTKLKCDVIISDINQTDFEIVNAAEYDKTLKLLTDITVTATLASKVAMIKINLPSNYLLNVLALAVYRIQPSLRIRLIRFAAQKPFTYECFLTVENANATSYVGFLDNPITRIYQEQFSLDAKRPYVTHTLDNIIRDESPTIIRAVAKMDYAEGLFTVATYLSMICGHIITRASDPDVSFERSLVYFTAKPSEKRKAITMRLKFDDGENTYIDEDGNTRCAFAFEIPHFLASVPNGFGQIGPKDHDVCFKIRGVNGLMKNLVYKRIKNQIPQSAGERFTSILMIGGRDLDELVAVSHLYKVPIICWDPSKPDYEYTNLQITQKSSMYEFSSVIPNNTLVLCLYTIMNQVDGTPVSATEQVNKINQLFDAANASSGTSVFLQCYWNEGAKHLLEMSENDHFYVTKNTSESESVYSVSVSDYTATPMIDVAAINKIVRDRNNVTVLPLHYQAVLETTMNSLGVLSETGAMLLGLTLASTCLLQLDGTQ</sequence>
<organism evidence="4">
    <name type="scientific">Elemess virus</name>
    <dbReference type="NCBI Taxonomy" id="2800913"/>
    <lineage>
        <taxon>Viruses</taxon>
        <taxon>Riboviria</taxon>
    </lineage>
</organism>
<protein>
    <submittedName>
        <fullName evidence="4">Turret</fullName>
    </submittedName>
</protein>
<dbReference type="InterPro" id="IPR048606">
    <property type="entry name" value="Reov_VP3_MTase2"/>
</dbReference>
<dbReference type="Pfam" id="PF20832">
    <property type="entry name" value="Reov_VP3_MTase2"/>
    <property type="match status" value="1"/>
</dbReference>
<feature type="domain" description="Reovirus VP3 protein guanylyltransferase" evidence="1">
    <location>
        <begin position="2"/>
        <end position="256"/>
    </location>
</feature>
<evidence type="ECO:0000313" key="5">
    <source>
        <dbReference type="EMBL" id="QRW41793.1"/>
    </source>
</evidence>
<evidence type="ECO:0000259" key="3">
    <source>
        <dbReference type="Pfam" id="PF20832"/>
    </source>
</evidence>